<dbReference type="Proteomes" id="UP000019460">
    <property type="component" value="Unassembled WGS sequence"/>
</dbReference>
<dbReference type="InterPro" id="IPR014436">
    <property type="entry name" value="Extradiol_dOase_DODA"/>
</dbReference>
<dbReference type="RefSeq" id="WP_043749548.1">
    <property type="nucleotide sequence ID" value="NZ_AONC01000010.1"/>
</dbReference>
<comment type="cofactor">
    <cofactor evidence="1">
        <name>Zn(2+)</name>
        <dbReference type="ChEBI" id="CHEBI:29105"/>
    </cofactor>
</comment>
<dbReference type="PANTHER" id="PTHR30096">
    <property type="entry name" value="4,5-DOPA DIOXYGENASE EXTRADIOL-LIKE PROTEIN"/>
    <property type="match status" value="1"/>
</dbReference>
<keyword evidence="8" id="KW-1185">Reference proteome</keyword>
<dbReference type="PATRIC" id="fig|1249627.3.peg.735"/>
<keyword evidence="5" id="KW-0560">Oxidoreductase</keyword>
<dbReference type="CDD" id="cd07363">
    <property type="entry name" value="45_DOPA_Dioxygenase"/>
    <property type="match status" value="1"/>
</dbReference>
<organism evidence="7 8">
    <name type="scientific">Imhoffiella purpurea</name>
    <dbReference type="NCBI Taxonomy" id="1249627"/>
    <lineage>
        <taxon>Bacteria</taxon>
        <taxon>Pseudomonadati</taxon>
        <taxon>Pseudomonadota</taxon>
        <taxon>Gammaproteobacteria</taxon>
        <taxon>Chromatiales</taxon>
        <taxon>Chromatiaceae</taxon>
        <taxon>Imhoffiella</taxon>
    </lineage>
</organism>
<dbReference type="PIRSF" id="PIRSF006157">
    <property type="entry name" value="Doxgns_DODA"/>
    <property type="match status" value="1"/>
</dbReference>
<proteinExistence type="inferred from homology"/>
<reference evidence="7 8" key="1">
    <citation type="submission" date="2012-11" db="EMBL/GenBank/DDBJ databases">
        <title>Genome assembly of Thiorhodococcus sp. AK35.</title>
        <authorList>
            <person name="Nupur N."/>
            <person name="Khatri I."/>
            <person name="Subramanian S."/>
            <person name="Pinnaka A."/>
        </authorList>
    </citation>
    <scope>NUCLEOTIDE SEQUENCE [LARGE SCALE GENOMIC DNA]</scope>
    <source>
        <strain evidence="7 8">AK35</strain>
    </source>
</reference>
<dbReference type="eggNOG" id="COG3384">
    <property type="taxonomic scope" value="Bacteria"/>
</dbReference>
<dbReference type="OrthoDB" id="9790889at2"/>
<dbReference type="GO" id="GO:0008198">
    <property type="term" value="F:ferrous iron binding"/>
    <property type="evidence" value="ECO:0007669"/>
    <property type="project" value="InterPro"/>
</dbReference>
<dbReference type="PANTHER" id="PTHR30096:SF0">
    <property type="entry name" value="4,5-DOPA DIOXYGENASE EXTRADIOL-LIKE PROTEIN"/>
    <property type="match status" value="1"/>
</dbReference>
<dbReference type="GO" id="GO:0016702">
    <property type="term" value="F:oxidoreductase activity, acting on single donors with incorporation of molecular oxygen, incorporation of two atoms of oxygen"/>
    <property type="evidence" value="ECO:0007669"/>
    <property type="project" value="UniProtKB-ARBA"/>
</dbReference>
<dbReference type="Gene3D" id="3.40.830.10">
    <property type="entry name" value="LigB-like"/>
    <property type="match status" value="1"/>
</dbReference>
<dbReference type="EMBL" id="AONC01000010">
    <property type="protein sequence ID" value="EXJ16497.1"/>
    <property type="molecule type" value="Genomic_DNA"/>
</dbReference>
<dbReference type="Pfam" id="PF02900">
    <property type="entry name" value="LigB"/>
    <property type="match status" value="1"/>
</dbReference>
<evidence type="ECO:0000313" key="7">
    <source>
        <dbReference type="EMBL" id="EXJ16497.1"/>
    </source>
</evidence>
<dbReference type="InterPro" id="IPR004183">
    <property type="entry name" value="Xdiol_dOase_suB"/>
</dbReference>
<dbReference type="STRING" id="1249627.D779_0098"/>
<evidence type="ECO:0000256" key="5">
    <source>
        <dbReference type="ARBA" id="ARBA00023002"/>
    </source>
</evidence>
<dbReference type="AlphaFoldDB" id="W9VK87"/>
<evidence type="ECO:0000256" key="2">
    <source>
        <dbReference type="ARBA" id="ARBA00007581"/>
    </source>
</evidence>
<evidence type="ECO:0000259" key="6">
    <source>
        <dbReference type="Pfam" id="PF02900"/>
    </source>
</evidence>
<feature type="domain" description="Extradiol ring-cleavage dioxygenase class III enzyme subunit B" evidence="6">
    <location>
        <begin position="33"/>
        <end position="243"/>
    </location>
</feature>
<gene>
    <name evidence="7" type="ORF">D779_0098</name>
</gene>
<name>W9VK87_9GAMM</name>
<evidence type="ECO:0000256" key="4">
    <source>
        <dbReference type="ARBA" id="ARBA00022833"/>
    </source>
</evidence>
<sequence length="270" mass="30468">MKEHARVLFLSHGGGPLPLLGDRAHEEMVDCLKHIAAKYPKPSAIVLVSAHWEEKIPTITSGSRPDLIYDYYGFPEESYEIQYPCPGEPRLAEKIHGLLDRAGIASRLDAKRGFDHGLFVPLKLMYPEADIPCVQLSLASSLDPALHIAMGRALRGLEDDGLLVVGSGFSFHNMRAFFGQETTESAAMNAAFEEWLLETCSSPDLDEEERERRLIQWAEAPSARYCHPREEHLLPLQFCYGWAQTRCSEAFELRIMGKKSSMYLWRESSV</sequence>
<evidence type="ECO:0000256" key="3">
    <source>
        <dbReference type="ARBA" id="ARBA00022723"/>
    </source>
</evidence>
<comment type="caution">
    <text evidence="7">The sequence shown here is derived from an EMBL/GenBank/DDBJ whole genome shotgun (WGS) entry which is preliminary data.</text>
</comment>
<keyword evidence="4" id="KW-0862">Zinc</keyword>
<accession>W9VK87</accession>
<evidence type="ECO:0000313" key="8">
    <source>
        <dbReference type="Proteomes" id="UP000019460"/>
    </source>
</evidence>
<dbReference type="GO" id="GO:0008270">
    <property type="term" value="F:zinc ion binding"/>
    <property type="evidence" value="ECO:0007669"/>
    <property type="project" value="InterPro"/>
</dbReference>
<comment type="similarity">
    <text evidence="2">Belongs to the DODA-type extradiol aromatic ring-opening dioxygenase family.</text>
</comment>
<keyword evidence="3" id="KW-0479">Metal-binding</keyword>
<evidence type="ECO:0000256" key="1">
    <source>
        <dbReference type="ARBA" id="ARBA00001947"/>
    </source>
</evidence>
<dbReference type="SUPFAM" id="SSF53213">
    <property type="entry name" value="LigB-like"/>
    <property type="match status" value="1"/>
</dbReference>
<protein>
    <submittedName>
        <fullName evidence="7">Putative cytoplasmic protein</fullName>
    </submittedName>
</protein>